<name>A0A2T0K090_9ACTN</name>
<evidence type="ECO:0000313" key="2">
    <source>
        <dbReference type="EMBL" id="PRX15990.1"/>
    </source>
</evidence>
<keyword evidence="2" id="KW-0255">Endonuclease</keyword>
<dbReference type="AlphaFoldDB" id="A0A2T0K090"/>
<sequence length="314" mass="35059">MSFMLAGDPDRVSPEARLAGMAEAAKIGGVSRQAVTNMRSRDVNFPAPLQELASGPIFRETDIIRYFKERGRAPLPSAYEEVQRKRTSRFDPLDRVNLAQSVERALLEEPFNPLPPAAPFAGAGLYCIYYFGAFQPYAELTSTTDPTPLYVGRAIPKGARAGVGGVLSTVEEPVLFNRLREHGRSIEQVEKHSAESGEPTLRLADFRCRFLIVEDIWVPLAEALLIGHFQPVWNQILQGFGNHDPGGGRRRGARPDWDELHPGRPWALKQEPARRTREESVERIRGHLDNRLKLDLSSIPSLSEEQLSLLGDDD</sequence>
<gene>
    <name evidence="2" type="ORF">CLV67_12137</name>
</gene>
<dbReference type="EMBL" id="PVMZ01000021">
    <property type="protein sequence ID" value="PRX15990.1"/>
    <property type="molecule type" value="Genomic_DNA"/>
</dbReference>
<evidence type="ECO:0000256" key="1">
    <source>
        <dbReference type="SAM" id="MobiDB-lite"/>
    </source>
</evidence>
<feature type="compositionally biased region" description="Basic and acidic residues" evidence="1">
    <location>
        <begin position="271"/>
        <end position="281"/>
    </location>
</feature>
<dbReference type="GO" id="GO:0004519">
    <property type="term" value="F:endonuclease activity"/>
    <property type="evidence" value="ECO:0007669"/>
    <property type="project" value="UniProtKB-KW"/>
</dbReference>
<keyword evidence="2" id="KW-0540">Nuclease</keyword>
<keyword evidence="3" id="KW-1185">Reference proteome</keyword>
<keyword evidence="2" id="KW-0378">Hydrolase</keyword>
<feature type="compositionally biased region" description="Basic and acidic residues" evidence="1">
    <location>
        <begin position="253"/>
        <end position="262"/>
    </location>
</feature>
<reference evidence="2 3" key="1">
    <citation type="submission" date="2018-03" db="EMBL/GenBank/DDBJ databases">
        <title>Genomic Encyclopedia of Archaeal and Bacterial Type Strains, Phase II (KMG-II): from individual species to whole genera.</title>
        <authorList>
            <person name="Goeker M."/>
        </authorList>
    </citation>
    <scope>NUCLEOTIDE SEQUENCE [LARGE SCALE GENOMIC DNA]</scope>
    <source>
        <strain evidence="2 3">DSM 43146</strain>
    </source>
</reference>
<dbReference type="Pfam" id="PF09517">
    <property type="entry name" value="RE_Eco29kI"/>
    <property type="match status" value="1"/>
</dbReference>
<dbReference type="Proteomes" id="UP000239415">
    <property type="component" value="Unassembled WGS sequence"/>
</dbReference>
<dbReference type="InterPro" id="IPR018575">
    <property type="entry name" value="Restrct_endonuc_II_Eco29kI"/>
</dbReference>
<evidence type="ECO:0000313" key="3">
    <source>
        <dbReference type="Proteomes" id="UP000239415"/>
    </source>
</evidence>
<organism evidence="2 3">
    <name type="scientific">Actinoplanes italicus</name>
    <dbReference type="NCBI Taxonomy" id="113567"/>
    <lineage>
        <taxon>Bacteria</taxon>
        <taxon>Bacillati</taxon>
        <taxon>Actinomycetota</taxon>
        <taxon>Actinomycetes</taxon>
        <taxon>Micromonosporales</taxon>
        <taxon>Micromonosporaceae</taxon>
        <taxon>Actinoplanes</taxon>
    </lineage>
</organism>
<feature type="region of interest" description="Disordered" evidence="1">
    <location>
        <begin position="241"/>
        <end position="281"/>
    </location>
</feature>
<proteinExistence type="predicted"/>
<protein>
    <submittedName>
        <fullName evidence="2">Eco29kI restriction endonuclease</fullName>
    </submittedName>
</protein>
<accession>A0A2T0K090</accession>
<comment type="caution">
    <text evidence="2">The sequence shown here is derived from an EMBL/GenBank/DDBJ whole genome shotgun (WGS) entry which is preliminary data.</text>
</comment>